<dbReference type="Proteomes" id="UP000186657">
    <property type="component" value="Unassembled WGS sequence"/>
</dbReference>
<accession>A0A1U7N3L0</accession>
<evidence type="ECO:0000256" key="1">
    <source>
        <dbReference type="ARBA" id="ARBA00022729"/>
    </source>
</evidence>
<dbReference type="PANTHER" id="PTHR32208">
    <property type="entry name" value="SECRETED PROTEIN-RELATED"/>
    <property type="match status" value="1"/>
</dbReference>
<dbReference type="Pfam" id="PF07250">
    <property type="entry name" value="Glyoxal_oxid_N"/>
    <property type="match status" value="1"/>
</dbReference>
<dbReference type="InterPro" id="IPR037293">
    <property type="entry name" value="Gal_Oxidase_central_sf"/>
</dbReference>
<organism evidence="4 5">
    <name type="scientific">Moorena bouillonii PNG</name>
    <dbReference type="NCBI Taxonomy" id="568701"/>
    <lineage>
        <taxon>Bacteria</taxon>
        <taxon>Bacillati</taxon>
        <taxon>Cyanobacteriota</taxon>
        <taxon>Cyanophyceae</taxon>
        <taxon>Coleofasciculales</taxon>
        <taxon>Coleofasciculaceae</taxon>
        <taxon>Moorena</taxon>
    </lineage>
</organism>
<feature type="domain" description="Galactose oxidase-like Early set" evidence="3">
    <location>
        <begin position="563"/>
        <end position="663"/>
    </location>
</feature>
<keyword evidence="5" id="KW-1185">Reference proteome</keyword>
<name>A0A1U7N3L0_9CYAN</name>
<keyword evidence="1" id="KW-0732">Signal</keyword>
<comment type="caution">
    <text evidence="4">The sequence shown here is derived from an EMBL/GenBank/DDBJ whole genome shotgun (WGS) entry which is preliminary data.</text>
</comment>
<dbReference type="Gene3D" id="2.60.40.10">
    <property type="entry name" value="Immunoglobulins"/>
    <property type="match status" value="1"/>
</dbReference>
<dbReference type="CDD" id="cd02851">
    <property type="entry name" value="E_set_GO_C"/>
    <property type="match status" value="1"/>
</dbReference>
<dbReference type="EMBL" id="MKZS01000001">
    <property type="protein sequence ID" value="OLT60543.1"/>
    <property type="molecule type" value="Genomic_DNA"/>
</dbReference>
<dbReference type="InterPro" id="IPR011043">
    <property type="entry name" value="Gal_Oxase/kelch_b-propeller"/>
</dbReference>
<reference evidence="4 5" key="1">
    <citation type="submission" date="2016-10" db="EMBL/GenBank/DDBJ databases">
        <title>Comparative genomics uncovers the prolific and rare metabolic potential of the cyanobacterial genus Moorea.</title>
        <authorList>
            <person name="Leao T."/>
            <person name="Castelao G."/>
            <person name="Korobeynikov A."/>
            <person name="Monroe E.A."/>
            <person name="Podell S."/>
            <person name="Glukhov E."/>
            <person name="Allen E."/>
            <person name="Gerwick W.H."/>
            <person name="Gerwick L."/>
        </authorList>
    </citation>
    <scope>NUCLEOTIDE SEQUENCE [LARGE SCALE GENOMIC DNA]</scope>
    <source>
        <strain evidence="4 5">PNG5-198</strain>
    </source>
</reference>
<dbReference type="InterPro" id="IPR015202">
    <property type="entry name" value="GO-like_E_set"/>
</dbReference>
<dbReference type="AlphaFoldDB" id="A0A1U7N3L0"/>
<dbReference type="PANTHER" id="PTHR32208:SF21">
    <property type="entry name" value="LOW QUALITY PROTEIN: ALDEHYDE OXIDASE GLOX-LIKE"/>
    <property type="match status" value="1"/>
</dbReference>
<evidence type="ECO:0000313" key="5">
    <source>
        <dbReference type="Proteomes" id="UP000186657"/>
    </source>
</evidence>
<sequence length="678" mass="75616">MIAKLLTQRRVISIFLIFVLAFSLVFLEGEPAIADAAIASAENMGAWEDIPMPPLRERIQSVHTILLPNGKVLMVNGSSFRSTLVKDNNEEYKFIEGVDLTKYDVVNNTGLLDPKTGTFERIGSPLTHTQPDSKELQANTTNDLFCAGHVQLDDGNVLFVGGTGRYYPGGAFTGTKWLNLYKWEENTWEVLGEMKDGRWYPSLIPLHDGKVAIFSGLKFEQPNQINPSLEIYDPKTNELLYFDLRDIRNSPFNTLLEEDAYDTIDLYPRVFSLADGRLLITGDDGGIAGVLLPLFSKKSYLMTIEKELSAEKCTDAQKCISFEVGPDRQETSKAYGTALQIPNSEEVLLLGGIIGTNSIDFGRGGDTGGFPGARVATSLQHWISPQKGVGKNGKWEIVDNFLDKPRANLQAVILPSKEILVINGGEYPEYKPVYEPLLMTPNEDVQTGYETKLLNPAKLPRLYHNGAILLPDARVLVVGGNTKQAAREEDGTVHVDILPDPDNYYRFAELNNSSGQAEEFNLETYYQDPQHYFVEGDQEPFVPAEIWQGEVFSPPYLYKPGQRPEIETELETINYGEPGQIIVKNGTNNGSLVLNKLGSVTHSFDYGQRLVDLPINEVSKFGDSTKLTIKFQAPTNAHLYPPGYYMMFYLNDIGKPSHAKIVKLETKNDKELCKKTSK</sequence>
<dbReference type="InterPro" id="IPR009880">
    <property type="entry name" value="Glyoxal_oxidase_N"/>
</dbReference>
<protein>
    <submittedName>
        <fullName evidence="4">Uncharacterized protein</fullName>
    </submittedName>
</protein>
<evidence type="ECO:0000259" key="3">
    <source>
        <dbReference type="Pfam" id="PF09118"/>
    </source>
</evidence>
<proteinExistence type="predicted"/>
<feature type="domain" description="Glyoxal oxidase N-terminal" evidence="2">
    <location>
        <begin position="392"/>
        <end position="485"/>
    </location>
</feature>
<dbReference type="SUPFAM" id="SSF81296">
    <property type="entry name" value="E set domains"/>
    <property type="match status" value="1"/>
</dbReference>
<evidence type="ECO:0000259" key="2">
    <source>
        <dbReference type="Pfam" id="PF07250"/>
    </source>
</evidence>
<dbReference type="InterPro" id="IPR013783">
    <property type="entry name" value="Ig-like_fold"/>
</dbReference>
<dbReference type="SUPFAM" id="SSF50965">
    <property type="entry name" value="Galactose oxidase, central domain"/>
    <property type="match status" value="1"/>
</dbReference>
<evidence type="ECO:0000313" key="4">
    <source>
        <dbReference type="EMBL" id="OLT60543.1"/>
    </source>
</evidence>
<dbReference type="RefSeq" id="WP_075900866.1">
    <property type="nucleotide sequence ID" value="NZ_MKZS01000001.1"/>
</dbReference>
<dbReference type="Gene3D" id="2.130.10.80">
    <property type="entry name" value="Galactose oxidase/kelch, beta-propeller"/>
    <property type="match status" value="1"/>
</dbReference>
<gene>
    <name evidence="4" type="ORF">BJP37_17515</name>
</gene>
<dbReference type="Pfam" id="PF09118">
    <property type="entry name" value="GO-like_E_set"/>
    <property type="match status" value="1"/>
</dbReference>
<dbReference type="InterPro" id="IPR014756">
    <property type="entry name" value="Ig_E-set"/>
</dbReference>